<comment type="subunit">
    <text evidence="2 5">Homopentamer.</text>
</comment>
<comment type="function">
    <text evidence="5">Required for morphogenesis and for the elongation of the flagellar filament by facilitating polymerization of the flagellin monomers at the tip of growing filament. Forms a capping structure, which prevents flagellin subunits (transported through the central channel of the flagellum) from leaking out without polymerization at the distal end.</text>
</comment>
<dbReference type="Pfam" id="PF02465">
    <property type="entry name" value="FliD_N"/>
    <property type="match status" value="1"/>
</dbReference>
<dbReference type="EMBL" id="JBHLTG010000006">
    <property type="protein sequence ID" value="MFC0680683.1"/>
    <property type="molecule type" value="Genomic_DNA"/>
</dbReference>
<dbReference type="PANTHER" id="PTHR30288:SF0">
    <property type="entry name" value="FLAGELLAR HOOK-ASSOCIATED PROTEIN 2"/>
    <property type="match status" value="1"/>
</dbReference>
<keyword evidence="8" id="KW-0966">Cell projection</keyword>
<dbReference type="Proteomes" id="UP001589896">
    <property type="component" value="Unassembled WGS sequence"/>
</dbReference>
<sequence length="456" mass="46436">MALGIDGLVSGLDTTSLINALMQAEALPQAALKKKVTSTQSLISAFQKLNTAVAKVGTVAQATGKPDALQTFKTTSSAASVTVTAGSAATPGDLQFTVGSTAAAHRIVSAPMGAWPDDPPVLTFVKGGVTTTVTAKSTSLTDVAAAVGAADAGVTVSRVAAGTDAGGNPLYRLQFTASETGAENAFSVRRGSGASAIDLEDEGATVVQQAKDAKILLWAGTAAQQEISSASNRFEGVLPGVDITVAKSETDPVTVTVARDADKAAAVVKSLVSSIAEALALIQVHSTVTTSTGSDGQSSARGGVFTGDSTVRDVAARLRTAASAPVDGRSPSEYGIVLTKTGNIEFDAEKFAKALEADPARTAAAVDAISGRLQDASKVVSDKFEGTLTSRITGQESVLRSLSTQVESWDRRLESRRAVLERTYAAMEVQLGKLNSQSTWLAGQLGSLPTSSGASS</sequence>
<keyword evidence="4 5" id="KW-0975">Bacterial flagellum</keyword>
<accession>A0ABV6RXT4</accession>
<gene>
    <name evidence="8" type="primary">fliD</name>
    <name evidence="8" type="ORF">ACFFGH_22865</name>
</gene>
<evidence type="ECO:0000313" key="8">
    <source>
        <dbReference type="EMBL" id="MFC0680683.1"/>
    </source>
</evidence>
<evidence type="ECO:0000256" key="4">
    <source>
        <dbReference type="ARBA" id="ARBA00023143"/>
    </source>
</evidence>
<keyword evidence="5" id="KW-0964">Secreted</keyword>
<comment type="caution">
    <text evidence="8">The sequence shown here is derived from an EMBL/GenBank/DDBJ whole genome shotgun (WGS) entry which is preliminary data.</text>
</comment>
<comment type="similarity">
    <text evidence="1 5">Belongs to the FliD family.</text>
</comment>
<comment type="subcellular location">
    <subcellularLocation>
        <location evidence="5">Secreted</location>
    </subcellularLocation>
    <subcellularLocation>
        <location evidence="5">Bacterial flagellum</location>
    </subcellularLocation>
</comment>
<keyword evidence="8" id="KW-0969">Cilium</keyword>
<keyword evidence="8" id="KW-0282">Flagellum</keyword>
<dbReference type="Pfam" id="PF07195">
    <property type="entry name" value="FliD_C"/>
    <property type="match status" value="1"/>
</dbReference>
<organism evidence="8 9">
    <name type="scientific">Lysobacter korlensis</name>
    <dbReference type="NCBI Taxonomy" id="553636"/>
    <lineage>
        <taxon>Bacteria</taxon>
        <taxon>Pseudomonadati</taxon>
        <taxon>Pseudomonadota</taxon>
        <taxon>Gammaproteobacteria</taxon>
        <taxon>Lysobacterales</taxon>
        <taxon>Lysobacteraceae</taxon>
        <taxon>Lysobacter</taxon>
    </lineage>
</organism>
<feature type="domain" description="Flagellar hook-associated protein 2 C-terminal" evidence="7">
    <location>
        <begin position="211"/>
        <end position="436"/>
    </location>
</feature>
<keyword evidence="3" id="KW-0175">Coiled coil</keyword>
<evidence type="ECO:0000256" key="1">
    <source>
        <dbReference type="ARBA" id="ARBA00009764"/>
    </source>
</evidence>
<dbReference type="PANTHER" id="PTHR30288">
    <property type="entry name" value="FLAGELLAR CAP/ASSEMBLY PROTEIN FLID"/>
    <property type="match status" value="1"/>
</dbReference>
<dbReference type="InterPro" id="IPR010809">
    <property type="entry name" value="FliD_C"/>
</dbReference>
<proteinExistence type="inferred from homology"/>
<evidence type="ECO:0000259" key="6">
    <source>
        <dbReference type="Pfam" id="PF02465"/>
    </source>
</evidence>
<dbReference type="InterPro" id="IPR040026">
    <property type="entry name" value="FliD"/>
</dbReference>
<evidence type="ECO:0000256" key="3">
    <source>
        <dbReference type="ARBA" id="ARBA00023054"/>
    </source>
</evidence>
<evidence type="ECO:0000256" key="2">
    <source>
        <dbReference type="ARBA" id="ARBA00011255"/>
    </source>
</evidence>
<evidence type="ECO:0000313" key="9">
    <source>
        <dbReference type="Proteomes" id="UP001589896"/>
    </source>
</evidence>
<evidence type="ECO:0000259" key="7">
    <source>
        <dbReference type="Pfam" id="PF07195"/>
    </source>
</evidence>
<name>A0ABV6RXT4_9GAMM</name>
<reference evidence="8 9" key="1">
    <citation type="submission" date="2024-09" db="EMBL/GenBank/DDBJ databases">
        <authorList>
            <person name="Sun Q."/>
            <person name="Mori K."/>
        </authorList>
    </citation>
    <scope>NUCLEOTIDE SEQUENCE [LARGE SCALE GENOMIC DNA]</scope>
    <source>
        <strain evidence="8 9">KCTC 23076</strain>
    </source>
</reference>
<protein>
    <recommendedName>
        <fullName evidence="5">Flagellar hook-associated protein 2</fullName>
        <shortName evidence="5">HAP2</shortName>
    </recommendedName>
    <alternativeName>
        <fullName evidence="5">Flagellar cap protein</fullName>
    </alternativeName>
</protein>
<keyword evidence="9" id="KW-1185">Reference proteome</keyword>
<dbReference type="RefSeq" id="WP_386672650.1">
    <property type="nucleotide sequence ID" value="NZ_JBHLTG010000006.1"/>
</dbReference>
<evidence type="ECO:0000256" key="5">
    <source>
        <dbReference type="RuleBase" id="RU362066"/>
    </source>
</evidence>
<feature type="domain" description="Flagellar hook-associated protein 2 N-terminal" evidence="6">
    <location>
        <begin position="10"/>
        <end position="105"/>
    </location>
</feature>
<dbReference type="InterPro" id="IPR003481">
    <property type="entry name" value="FliD_N"/>
</dbReference>